<keyword evidence="2 6" id="KW-0326">Glycosidase</keyword>
<evidence type="ECO:0000259" key="5">
    <source>
        <dbReference type="Pfam" id="PF21365"/>
    </source>
</evidence>
<feature type="domain" description="Glycoside hydrolase family 31 TIM barrel" evidence="3">
    <location>
        <begin position="300"/>
        <end position="613"/>
    </location>
</feature>
<dbReference type="SUPFAM" id="SSF51011">
    <property type="entry name" value="Glycosyl hydrolase domain"/>
    <property type="match status" value="1"/>
</dbReference>
<keyword evidence="2 6" id="KW-0378">Hydrolase</keyword>
<dbReference type="EC" id="3.2.1.20" evidence="6"/>
<feature type="domain" description="Glycosyl hydrolase family 31 C-terminal" evidence="5">
    <location>
        <begin position="659"/>
        <end position="742"/>
    </location>
</feature>
<dbReference type="Pfam" id="PF13802">
    <property type="entry name" value="Gal_mutarotas_2"/>
    <property type="match status" value="1"/>
</dbReference>
<dbReference type="OrthoDB" id="176168at2"/>
<organism evidence="6 7">
    <name type="scientific">Leptospira idonii</name>
    <dbReference type="NCBI Taxonomy" id="1193500"/>
    <lineage>
        <taxon>Bacteria</taxon>
        <taxon>Pseudomonadati</taxon>
        <taxon>Spirochaetota</taxon>
        <taxon>Spirochaetia</taxon>
        <taxon>Leptospirales</taxon>
        <taxon>Leptospiraceae</taxon>
        <taxon>Leptospira</taxon>
    </lineage>
</organism>
<keyword evidence="7" id="KW-1185">Reference proteome</keyword>
<dbReference type="EMBL" id="RQHW01000079">
    <property type="protein sequence ID" value="TGN17181.1"/>
    <property type="molecule type" value="Genomic_DNA"/>
</dbReference>
<evidence type="ECO:0000259" key="4">
    <source>
        <dbReference type="Pfam" id="PF13802"/>
    </source>
</evidence>
<dbReference type="CDD" id="cd06594">
    <property type="entry name" value="GH31_glucosidase_YihQ"/>
    <property type="match status" value="1"/>
</dbReference>
<dbReference type="AlphaFoldDB" id="A0A4R9LXR8"/>
<evidence type="ECO:0000313" key="7">
    <source>
        <dbReference type="Proteomes" id="UP000298058"/>
    </source>
</evidence>
<dbReference type="GO" id="GO:0004558">
    <property type="term" value="F:alpha-1,4-glucosidase activity"/>
    <property type="evidence" value="ECO:0007669"/>
    <property type="project" value="UniProtKB-EC"/>
</dbReference>
<dbReference type="InterPro" id="IPR025887">
    <property type="entry name" value="Glyco_hydro_31_N_dom"/>
</dbReference>
<dbReference type="RefSeq" id="WP_135762088.1">
    <property type="nucleotide sequence ID" value="NZ_RQHW01000079.1"/>
</dbReference>
<comment type="similarity">
    <text evidence="1 2">Belongs to the glycosyl hydrolase 31 family.</text>
</comment>
<dbReference type="InterPro" id="IPR052990">
    <property type="entry name" value="Sulfoquinovosidase_GH31"/>
</dbReference>
<accession>A0A4R9LXR8</accession>
<dbReference type="InterPro" id="IPR017853">
    <property type="entry name" value="GH"/>
</dbReference>
<dbReference type="InterPro" id="IPR048395">
    <property type="entry name" value="Glyco_hydro_31_C"/>
</dbReference>
<name>A0A4R9LXR8_9LEPT</name>
<dbReference type="PANTHER" id="PTHR46959:SF2">
    <property type="entry name" value="SULFOQUINOVOSIDASE"/>
    <property type="match status" value="1"/>
</dbReference>
<dbReference type="GO" id="GO:0005975">
    <property type="term" value="P:carbohydrate metabolic process"/>
    <property type="evidence" value="ECO:0007669"/>
    <property type="project" value="InterPro"/>
</dbReference>
<dbReference type="GO" id="GO:0030246">
    <property type="term" value="F:carbohydrate binding"/>
    <property type="evidence" value="ECO:0007669"/>
    <property type="project" value="InterPro"/>
</dbReference>
<dbReference type="SUPFAM" id="SSF74650">
    <property type="entry name" value="Galactose mutarotase-like"/>
    <property type="match status" value="1"/>
</dbReference>
<reference evidence="6" key="1">
    <citation type="journal article" date="2019" name="PLoS Negl. Trop. Dis.">
        <title>Revisiting the worldwide diversity of Leptospira species in the environment.</title>
        <authorList>
            <person name="Vincent A.T."/>
            <person name="Schiettekatte O."/>
            <person name="Bourhy P."/>
            <person name="Veyrier F.J."/>
            <person name="Picardeau M."/>
        </authorList>
    </citation>
    <scope>NUCLEOTIDE SEQUENCE [LARGE SCALE GENOMIC DNA]</scope>
    <source>
        <strain evidence="6">201300427</strain>
    </source>
</reference>
<sequence>MAFLFVPLSRFFSSEKFPLSFSFVLVLFTLSCTTTQIQFPLKASASFPLGSQLSVEQNKEKLRLLHSKTGREFISFSLSEPFLQAAEGNANVKYRMATFSFKENISRFCSDQFIEESRVEKGNFIQKGKLKGSYCNTDYTFTIIPVSEKEIKFSVVFSDNRLNRVWFKYDSDSKEKFYGFGEQFSNNEFKGKKPFLFTEEQGVGRGDQPITFGANLLAGAGGNEYSTYAPIPHYISSENRSVFIDNSGYSEFDLTSNNSVTINFWDTQLDGGFKGNIWIGSHPKELVEAYTKKTGRFSPLPDWSYGTWLGVQGGSLKVSAIVEQAKTAGNPVTALWIQDWCGRRVTNFGDQLKWRWYADETLYPDFKKFVKEMNSKNVHVLGYINSFLGDTDPKKPGGDDFTNPMLTEAKNKGYLVKNSKGEDYLIQTVGFPAYLIDLTNPAAVKWTKEIIKKNMIEAGLSGWMADFGEWLPYDAVLHSGVDAKVYHNRYPVDWARINKEAIKEAGKEGKIVFFTRAGYSYSNAYSTLFWEGDQLVSWGTHDGLPSSILGLTSSGISGYALNHSDIGGYTTISNPLRNYHRPKELLLRWAELSAFSPVFRTHEGNRPLKNWQVYQYTTEKGISSLSDEETVSIFAKIGQLHFALKGYLKLLEEEAFKTGLPVVRHNFLVEPKDAVLIEQKYQFFLGDDLLVVPVTSSGATKVKAYLPAGEWQHIWTNEVFSGGSFVETESPLGKPTAFIRLGGKNEKVLRDGLSGLRK</sequence>
<dbReference type="Pfam" id="PF01055">
    <property type="entry name" value="Glyco_hydro_31_2nd"/>
    <property type="match status" value="1"/>
</dbReference>
<comment type="caution">
    <text evidence="6">The sequence shown here is derived from an EMBL/GenBank/DDBJ whole genome shotgun (WGS) entry which is preliminary data.</text>
</comment>
<dbReference type="InterPro" id="IPR011013">
    <property type="entry name" value="Gal_mutarotase_sf_dom"/>
</dbReference>
<dbReference type="Gene3D" id="2.60.40.1760">
    <property type="entry name" value="glycosyl hydrolase (family 31)"/>
    <property type="match status" value="1"/>
</dbReference>
<feature type="domain" description="Glycoside hydrolase family 31 N-terminal" evidence="4">
    <location>
        <begin position="163"/>
        <end position="253"/>
    </location>
</feature>
<dbReference type="InterPro" id="IPR013780">
    <property type="entry name" value="Glyco_hydro_b"/>
</dbReference>
<evidence type="ECO:0000256" key="2">
    <source>
        <dbReference type="RuleBase" id="RU361185"/>
    </source>
</evidence>
<dbReference type="Gene3D" id="3.20.20.80">
    <property type="entry name" value="Glycosidases"/>
    <property type="match status" value="1"/>
</dbReference>
<evidence type="ECO:0000313" key="6">
    <source>
        <dbReference type="EMBL" id="TGN17181.1"/>
    </source>
</evidence>
<dbReference type="SUPFAM" id="SSF51445">
    <property type="entry name" value="(Trans)glycosidases"/>
    <property type="match status" value="1"/>
</dbReference>
<proteinExistence type="inferred from homology"/>
<dbReference type="NCBIfam" id="NF007746">
    <property type="entry name" value="PRK10426.1"/>
    <property type="match status" value="1"/>
</dbReference>
<dbReference type="Pfam" id="PF21365">
    <property type="entry name" value="Glyco_hydro_31_3rd"/>
    <property type="match status" value="1"/>
</dbReference>
<evidence type="ECO:0000256" key="1">
    <source>
        <dbReference type="ARBA" id="ARBA00007806"/>
    </source>
</evidence>
<dbReference type="CDD" id="cd14752">
    <property type="entry name" value="GH31_N"/>
    <property type="match status" value="1"/>
</dbReference>
<dbReference type="Gene3D" id="2.60.40.1180">
    <property type="entry name" value="Golgi alpha-mannosidase II"/>
    <property type="match status" value="1"/>
</dbReference>
<dbReference type="InterPro" id="IPR044112">
    <property type="entry name" value="YihQ_TIM-like"/>
</dbReference>
<dbReference type="PANTHER" id="PTHR46959">
    <property type="entry name" value="SULFOQUINOVOSIDASE"/>
    <property type="match status" value="1"/>
</dbReference>
<dbReference type="Proteomes" id="UP000298058">
    <property type="component" value="Unassembled WGS sequence"/>
</dbReference>
<dbReference type="InterPro" id="IPR000322">
    <property type="entry name" value="Glyco_hydro_31_TIM"/>
</dbReference>
<evidence type="ECO:0000259" key="3">
    <source>
        <dbReference type="Pfam" id="PF01055"/>
    </source>
</evidence>
<protein>
    <submittedName>
        <fullName evidence="6">Alpha-glucosidase</fullName>
        <ecNumber evidence="6">3.2.1.20</ecNumber>
    </submittedName>
</protein>
<gene>
    <name evidence="6" type="ORF">EHS15_18590</name>
</gene>